<feature type="signal peptide" evidence="2">
    <location>
        <begin position="1"/>
        <end position="18"/>
    </location>
</feature>
<keyword evidence="2" id="KW-0732">Signal</keyword>
<protein>
    <recommendedName>
        <fullName evidence="5">HEAT repeat domain-containing protein</fullName>
    </recommendedName>
</protein>
<feature type="transmembrane region" description="Helical" evidence="1">
    <location>
        <begin position="163"/>
        <end position="186"/>
    </location>
</feature>
<reference evidence="3 4" key="1">
    <citation type="journal article" date="2016" name="C (Basel)">
        <title>Selective Growth of and Electricity Production by Marine Exoelectrogenic Bacteria in Self-Aggregated Hydrogel of Microbially Reduced Graphene Oxide.</title>
        <authorList>
            <person name="Yoshida N."/>
            <person name="Goto Y."/>
            <person name="Miyata Y."/>
        </authorList>
    </citation>
    <scope>NUCLEOTIDE SEQUENCE [LARGE SCALE GENOMIC DNA]</scope>
    <source>
        <strain evidence="3 4">NIT-T3</strain>
    </source>
</reference>
<reference evidence="3 4" key="2">
    <citation type="journal article" date="2021" name="Int. J. Syst. Evol. Microbiol.">
        <title>Isolation and Polyphasic Characterization of Desulfuromonas versatilis sp. Nov., an Electrogenic Bacteria Capable of Versatile Metabolism Isolated from a Graphene Oxide-Reducing Enrichment Culture.</title>
        <authorList>
            <person name="Xie L."/>
            <person name="Yoshida N."/>
            <person name="Ishii S."/>
            <person name="Meng L."/>
        </authorList>
    </citation>
    <scope>NUCLEOTIDE SEQUENCE [LARGE SCALE GENOMIC DNA]</scope>
    <source>
        <strain evidence="3 4">NIT-T3</strain>
    </source>
</reference>
<feature type="chain" id="PRO_5047514228" description="HEAT repeat domain-containing protein" evidence="2">
    <location>
        <begin position="19"/>
        <end position="388"/>
    </location>
</feature>
<organism evidence="3 4">
    <name type="scientific">Desulfuromonas versatilis</name>
    <dbReference type="NCBI Taxonomy" id="2802975"/>
    <lineage>
        <taxon>Bacteria</taxon>
        <taxon>Pseudomonadati</taxon>
        <taxon>Thermodesulfobacteriota</taxon>
        <taxon>Desulfuromonadia</taxon>
        <taxon>Desulfuromonadales</taxon>
        <taxon>Desulfuromonadaceae</taxon>
        <taxon>Desulfuromonas</taxon>
    </lineage>
</organism>
<evidence type="ECO:0000313" key="3">
    <source>
        <dbReference type="EMBL" id="BCR06959.1"/>
    </source>
</evidence>
<dbReference type="InterPro" id="IPR011989">
    <property type="entry name" value="ARM-like"/>
</dbReference>
<dbReference type="RefSeq" id="WP_221250335.1">
    <property type="nucleotide sequence ID" value="NZ_AP024355.1"/>
</dbReference>
<dbReference type="Pfam" id="PF13646">
    <property type="entry name" value="HEAT_2"/>
    <property type="match status" value="1"/>
</dbReference>
<evidence type="ECO:0000256" key="1">
    <source>
        <dbReference type="SAM" id="Phobius"/>
    </source>
</evidence>
<evidence type="ECO:0000256" key="2">
    <source>
        <dbReference type="SAM" id="SignalP"/>
    </source>
</evidence>
<keyword evidence="1" id="KW-0812">Transmembrane</keyword>
<sequence>MIRLLLVCLLLLPSLGFAKGQSDYARVLEQGDPARWHEAVEGSFAKQGRLDWKSLGVILPRVERMEARTRQLVAAGLAYRTEDPRVIEALGRLAYDGDPRVREAALESLLTGKSEAVALLLEGLLQQPGDKAWRLERKIREIRARLAEPQQIPPPQPGPPTSAWRTVGLAGAVGLCGLLGLLLFVWGWRLFRLRRALADLSVANIRSAALGINNLRGEVQPCLNQLLVHPASGELCVYYAGADRDHPGHRFWLLDDSGRLLVEPAGAILLSEDGVLMPGEMIQLVGDVQPLARRGSELIVAKRREPRHHLERLAHFLVNGLLGRLFRDSSGRALFADPARLFWIWDDLDSAPLTSRRQAWSLFATVAAAGAWLVLLSVALVYLLDGAA</sequence>
<keyword evidence="4" id="KW-1185">Reference proteome</keyword>
<keyword evidence="1" id="KW-1133">Transmembrane helix</keyword>
<dbReference type="EMBL" id="AP024355">
    <property type="protein sequence ID" value="BCR06959.1"/>
    <property type="molecule type" value="Genomic_DNA"/>
</dbReference>
<evidence type="ECO:0000313" key="4">
    <source>
        <dbReference type="Proteomes" id="UP001319827"/>
    </source>
</evidence>
<accession>A0ABM8HY96</accession>
<evidence type="ECO:0008006" key="5">
    <source>
        <dbReference type="Google" id="ProtNLM"/>
    </source>
</evidence>
<dbReference type="Proteomes" id="UP001319827">
    <property type="component" value="Chromosome"/>
</dbReference>
<keyword evidence="1" id="KW-0472">Membrane</keyword>
<gene>
    <name evidence="3" type="ORF">DESUT3_40280</name>
</gene>
<name>A0ABM8HY96_9BACT</name>
<feature type="transmembrane region" description="Helical" evidence="1">
    <location>
        <begin position="362"/>
        <end position="384"/>
    </location>
</feature>
<proteinExistence type="predicted"/>
<dbReference type="Gene3D" id="1.25.10.10">
    <property type="entry name" value="Leucine-rich Repeat Variant"/>
    <property type="match status" value="1"/>
</dbReference>